<name>A0A235BTS1_UNCW3</name>
<evidence type="ECO:0000256" key="6">
    <source>
        <dbReference type="ARBA" id="ARBA00023136"/>
    </source>
</evidence>
<dbReference type="Gene3D" id="2.170.130.10">
    <property type="entry name" value="TonB-dependent receptor, plug domain"/>
    <property type="match status" value="1"/>
</dbReference>
<evidence type="ECO:0000256" key="3">
    <source>
        <dbReference type="ARBA" id="ARBA00022452"/>
    </source>
</evidence>
<keyword evidence="2" id="KW-0813">Transport</keyword>
<dbReference type="Gene3D" id="2.40.170.20">
    <property type="entry name" value="TonB-dependent receptor, beta-barrel domain"/>
    <property type="match status" value="1"/>
</dbReference>
<keyword evidence="3" id="KW-1134">Transmembrane beta strand</keyword>
<dbReference type="GO" id="GO:0015344">
    <property type="term" value="F:siderophore uptake transmembrane transporter activity"/>
    <property type="evidence" value="ECO:0007669"/>
    <property type="project" value="TreeGrafter"/>
</dbReference>
<comment type="caution">
    <text evidence="9">The sequence shown here is derived from an EMBL/GenBank/DDBJ whole genome shotgun (WGS) entry which is preliminary data.</text>
</comment>
<dbReference type="InterPro" id="IPR039426">
    <property type="entry name" value="TonB-dep_rcpt-like"/>
</dbReference>
<keyword evidence="4" id="KW-0812">Transmembrane</keyword>
<dbReference type="SUPFAM" id="SSF49464">
    <property type="entry name" value="Carboxypeptidase regulatory domain-like"/>
    <property type="match status" value="1"/>
</dbReference>
<dbReference type="SUPFAM" id="SSF56935">
    <property type="entry name" value="Porins"/>
    <property type="match status" value="1"/>
</dbReference>
<evidence type="ECO:0000256" key="4">
    <source>
        <dbReference type="ARBA" id="ARBA00022692"/>
    </source>
</evidence>
<keyword evidence="6" id="KW-0472">Membrane</keyword>
<gene>
    <name evidence="9" type="ORF">CH333_05305</name>
</gene>
<evidence type="ECO:0000256" key="1">
    <source>
        <dbReference type="ARBA" id="ARBA00004571"/>
    </source>
</evidence>
<dbReference type="PANTHER" id="PTHR30069:SF29">
    <property type="entry name" value="HEMOGLOBIN AND HEMOGLOBIN-HAPTOGLOBIN-BINDING PROTEIN 1-RELATED"/>
    <property type="match status" value="1"/>
</dbReference>
<dbReference type="Pfam" id="PF13715">
    <property type="entry name" value="CarbopepD_reg_2"/>
    <property type="match status" value="1"/>
</dbReference>
<dbReference type="AlphaFoldDB" id="A0A235BTS1"/>
<evidence type="ECO:0000259" key="8">
    <source>
        <dbReference type="Pfam" id="PF07715"/>
    </source>
</evidence>
<comment type="subcellular location">
    <subcellularLocation>
        <location evidence="1">Cell outer membrane</location>
        <topology evidence="1">Multi-pass membrane protein</topology>
    </subcellularLocation>
</comment>
<dbReference type="PANTHER" id="PTHR30069">
    <property type="entry name" value="TONB-DEPENDENT OUTER MEMBRANE RECEPTOR"/>
    <property type="match status" value="1"/>
</dbReference>
<dbReference type="GO" id="GO:0009279">
    <property type="term" value="C:cell outer membrane"/>
    <property type="evidence" value="ECO:0007669"/>
    <property type="project" value="UniProtKB-SubCell"/>
</dbReference>
<dbReference type="InterPro" id="IPR012910">
    <property type="entry name" value="Plug_dom"/>
</dbReference>
<evidence type="ECO:0000256" key="2">
    <source>
        <dbReference type="ARBA" id="ARBA00022448"/>
    </source>
</evidence>
<keyword evidence="5" id="KW-0732">Signal</keyword>
<dbReference type="InterPro" id="IPR037066">
    <property type="entry name" value="Plug_dom_sf"/>
</dbReference>
<organism evidence="9 10">
    <name type="scientific">candidate division WOR-3 bacterium JGI_Cruoil_03_44_89</name>
    <dbReference type="NCBI Taxonomy" id="1973748"/>
    <lineage>
        <taxon>Bacteria</taxon>
        <taxon>Bacteria division WOR-3</taxon>
    </lineage>
</organism>
<dbReference type="Pfam" id="PF07715">
    <property type="entry name" value="Plug"/>
    <property type="match status" value="1"/>
</dbReference>
<dbReference type="Gene3D" id="2.60.40.1120">
    <property type="entry name" value="Carboxypeptidase-like, regulatory domain"/>
    <property type="match status" value="1"/>
</dbReference>
<reference evidence="9 10" key="1">
    <citation type="submission" date="2017-07" db="EMBL/GenBank/DDBJ databases">
        <title>Recovery of genomes from metagenomes via a dereplication, aggregation, and scoring strategy.</title>
        <authorList>
            <person name="Sieber C.M."/>
            <person name="Probst A.J."/>
            <person name="Sharrar A."/>
            <person name="Thomas B.C."/>
            <person name="Hess M."/>
            <person name="Tringe S.G."/>
            <person name="Banfield J.F."/>
        </authorList>
    </citation>
    <scope>NUCLEOTIDE SEQUENCE [LARGE SCALE GENOMIC DNA]</scope>
    <source>
        <strain evidence="9">JGI_Cruoil_03_44_89</strain>
    </source>
</reference>
<proteinExistence type="predicted"/>
<feature type="domain" description="TonB-dependent receptor plug" evidence="8">
    <location>
        <begin position="126"/>
        <end position="223"/>
    </location>
</feature>
<evidence type="ECO:0000256" key="7">
    <source>
        <dbReference type="ARBA" id="ARBA00023237"/>
    </source>
</evidence>
<dbReference type="EMBL" id="NOZQ01000109">
    <property type="protein sequence ID" value="OYD15592.1"/>
    <property type="molecule type" value="Genomic_DNA"/>
</dbReference>
<dbReference type="GO" id="GO:0044718">
    <property type="term" value="P:siderophore transmembrane transport"/>
    <property type="evidence" value="ECO:0007669"/>
    <property type="project" value="TreeGrafter"/>
</dbReference>
<protein>
    <recommendedName>
        <fullName evidence="8">TonB-dependent receptor plug domain-containing protein</fullName>
    </recommendedName>
</protein>
<keyword evidence="7" id="KW-0998">Cell outer membrane</keyword>
<dbReference type="Proteomes" id="UP000215215">
    <property type="component" value="Unassembled WGS sequence"/>
</dbReference>
<dbReference type="InterPro" id="IPR036942">
    <property type="entry name" value="Beta-barrel_TonB_sf"/>
</dbReference>
<evidence type="ECO:0000313" key="10">
    <source>
        <dbReference type="Proteomes" id="UP000215215"/>
    </source>
</evidence>
<evidence type="ECO:0000313" key="9">
    <source>
        <dbReference type="EMBL" id="OYD15592.1"/>
    </source>
</evidence>
<sequence>MRVKKYIVLSSAVLLLFRGVLLSYPRECSIVGYVYDAVTGIGLPGVNLILEGTTQGASTDMDGAFNILHVQPGIYTLTASMIGYKEKSYKVETTEGKKVRVDFYLEETVVEMKGIEVVGERPMIEKDVTASQRIMDTQRLEALPVQDVRGALTTRAGVSGEGTDIHIRGGRASEILMIVDGIPVRDPLSGTAFGMYLPVSSVSEVEALTGGFNAEYGQAMSGVVDVKLREGGDNYHGDVTFSSTGPFWYSDETVMLQLGGPEYITKRLLPNIGFRIPGKVSFFSNLYLRFSDTYLPHTDSLYSSVFGTSALSPKEENTLSGVLKLTWSPGGKQKLALSFSRSIEINQGYFFSRGDYPFAYGFPYRYKNVLDNYLTFTRDGNQITLSYHNVPNLQTFYDIKFSRFFTNLHIDVAGKHWSEYDELLDIYPPGDSMVARGDEFWDIGDAPYWHDHYVETYTGKFDITKAISPVYNIKTGFLLQGSEIQWIDIHYPWFASPGGLGLNNDIYRAMSLDGGIYFQNQITFAGMIANLGMRVDFWIPGRYLEEGVKNALQKEDIPPIVECEYNDYINNTPTIPRTDYHFKPHLSPRVGISYPVTNRDKFFFSYGHFSQLPDRKFVYSKLGRRATSTYELVGNPNLDQIITVAYELGLEHLFGEYIKLVTTAYYKDVFNYPTAQKVPGIPPNPDFWMYFNSDYSRSLGIEVTFEKRLSRNWYADIEFTLSQSKGRTSTAEDIYWRGKEESLKEWYLKWDRPLKFFGSLGYMLKDGERLNIFGLAVPGDLDANLSVSLQSGRRYTPQDTIGNKGELNSGVGPYWSRVDVELKKGFRVFGLGFKLKLEGRNILGRRNVYYVNPVTGRDYRSGDPLPPYTEEKDMLNPARYREGRSVKIGLGLNF</sequence>
<dbReference type="InterPro" id="IPR008969">
    <property type="entry name" value="CarboxyPept-like_regulatory"/>
</dbReference>
<accession>A0A235BTS1</accession>
<evidence type="ECO:0000256" key="5">
    <source>
        <dbReference type="ARBA" id="ARBA00022729"/>
    </source>
</evidence>